<dbReference type="SUPFAM" id="SSF56281">
    <property type="entry name" value="Metallo-hydrolase/oxidoreductase"/>
    <property type="match status" value="1"/>
</dbReference>
<accession>A0A2U2MWE5</accession>
<gene>
    <name evidence="1" type="ORF">DEM34_17755</name>
</gene>
<dbReference type="PANTHER" id="PTHR30619:SF1">
    <property type="entry name" value="RECOMBINATION PROTEIN 2"/>
    <property type="match status" value="1"/>
</dbReference>
<comment type="caution">
    <text evidence="1">The sequence shown here is derived from an EMBL/GenBank/DDBJ whole genome shotgun (WGS) entry which is preliminary data.</text>
</comment>
<dbReference type="EMBL" id="QFFI01000045">
    <property type="protein sequence ID" value="PWG61185.1"/>
    <property type="molecule type" value="Genomic_DNA"/>
</dbReference>
<evidence type="ECO:0000313" key="1">
    <source>
        <dbReference type="EMBL" id="PWG61185.1"/>
    </source>
</evidence>
<keyword evidence="2" id="KW-1185">Reference proteome</keyword>
<protein>
    <submittedName>
        <fullName evidence="1">Metallohydrolase</fullName>
    </submittedName>
</protein>
<dbReference type="AlphaFoldDB" id="A0A2U2MWE5"/>
<dbReference type="Gene3D" id="3.60.15.10">
    <property type="entry name" value="Ribonuclease Z/Hydroxyacylglutathione hydrolase-like"/>
    <property type="match status" value="1"/>
</dbReference>
<dbReference type="Proteomes" id="UP000245474">
    <property type="component" value="Unassembled WGS sequence"/>
</dbReference>
<keyword evidence="1" id="KW-0378">Hydrolase</keyword>
<dbReference type="RefSeq" id="WP_109680169.1">
    <property type="nucleotide sequence ID" value="NZ_CP086615.1"/>
</dbReference>
<proteinExistence type="predicted"/>
<dbReference type="GO" id="GO:0016787">
    <property type="term" value="F:hydrolase activity"/>
    <property type="evidence" value="ECO:0007669"/>
    <property type="project" value="UniProtKB-KW"/>
</dbReference>
<evidence type="ECO:0000313" key="2">
    <source>
        <dbReference type="Proteomes" id="UP000245474"/>
    </source>
</evidence>
<dbReference type="InterPro" id="IPR052159">
    <property type="entry name" value="Competence_DNA_uptake"/>
</dbReference>
<name>A0A2U2MWE5_9GAMM</name>
<organism evidence="1 2">
    <name type="scientific">Sediminicurvatus halobius</name>
    <dbReference type="NCBI Taxonomy" id="2182432"/>
    <lineage>
        <taxon>Bacteria</taxon>
        <taxon>Pseudomonadati</taxon>
        <taxon>Pseudomonadota</taxon>
        <taxon>Gammaproteobacteria</taxon>
        <taxon>Chromatiales</taxon>
        <taxon>Ectothiorhodospiraceae</taxon>
        <taxon>Sediminicurvatus</taxon>
    </lineage>
</organism>
<dbReference type="InterPro" id="IPR036866">
    <property type="entry name" value="RibonucZ/Hydroxyglut_hydro"/>
</dbReference>
<dbReference type="PANTHER" id="PTHR30619">
    <property type="entry name" value="DNA INTERNALIZATION/COMPETENCE PROTEIN COMEC/REC2"/>
    <property type="match status" value="1"/>
</dbReference>
<sequence length="388" mass="42722">MTANIAFFPVGNGDMTLIELESGRRILIDVNIRQGADDPGDETPNVTQELRNRLSRDADGRLFVDALLLSHPDADHCRGLRKHFHLGPPAEWSKSDDKIIVRELWSSPMVFRRASSRMTLCDDAKAFNTEARRRVRRFREAGHSVSDGDRILILGRDENGKTNGLEEILVEEAGTFSRVNGLDDATMVARLLAPMPKSDDAEEEEKAAKNQSSTILQFQLSGGGSPDRCRFLTGGDAGVAIWERLWNRHASQPEHLSYDVLQAPHHCSWRCLSHDSWSDLGEKAQVSEHARSALAQARPGAVIISSSVPIRDEDSDPPCTRAKREYEAIIKEAGGDEFRCVGEHPSEAHPAVLEYEIGPYGHTRKAAAVAPAILTDSTAVASEPRGHG</sequence>
<reference evidence="1 2" key="1">
    <citation type="submission" date="2018-05" db="EMBL/GenBank/DDBJ databases">
        <title>Spiribacter halobius sp. nov., a moderately halophilic bacterium isolated from marine solar saltern.</title>
        <authorList>
            <person name="Zheng W.-S."/>
            <person name="Lu D.-C."/>
            <person name="Du Z.-J."/>
        </authorList>
    </citation>
    <scope>NUCLEOTIDE SEQUENCE [LARGE SCALE GENOMIC DNA]</scope>
    <source>
        <strain evidence="1 2">E85</strain>
    </source>
</reference>
<dbReference type="OrthoDB" id="9768813at2"/>